<comment type="caution">
    <text evidence="2">The sequence shown here is derived from an EMBL/GenBank/DDBJ whole genome shotgun (WGS) entry which is preliminary data.</text>
</comment>
<dbReference type="Proteomes" id="UP000306196">
    <property type="component" value="Unassembled WGS sequence"/>
</dbReference>
<keyword evidence="2" id="KW-0489">Methyltransferase</keyword>
<dbReference type="InterPro" id="IPR041698">
    <property type="entry name" value="Methyltransf_25"/>
</dbReference>
<dbReference type="InterPro" id="IPR029063">
    <property type="entry name" value="SAM-dependent_MTases_sf"/>
</dbReference>
<evidence type="ECO:0000259" key="1">
    <source>
        <dbReference type="Pfam" id="PF13649"/>
    </source>
</evidence>
<dbReference type="OrthoDB" id="198177at2"/>
<dbReference type="RefSeq" id="WP_138084597.1">
    <property type="nucleotide sequence ID" value="NZ_VAUV01000002.1"/>
</dbReference>
<feature type="domain" description="Methyltransferase" evidence="1">
    <location>
        <begin position="42"/>
        <end position="132"/>
    </location>
</feature>
<name>A0A5R8KIY0_9BACT</name>
<keyword evidence="2" id="KW-0808">Transferase</keyword>
<keyword evidence="3" id="KW-1185">Reference proteome</keyword>
<evidence type="ECO:0000313" key="3">
    <source>
        <dbReference type="Proteomes" id="UP000306196"/>
    </source>
</evidence>
<accession>A0A5R8KIY0</accession>
<dbReference type="SUPFAM" id="SSF53335">
    <property type="entry name" value="S-adenosyl-L-methionine-dependent methyltransferases"/>
    <property type="match status" value="1"/>
</dbReference>
<gene>
    <name evidence="2" type="ORF">FEM03_02475</name>
</gene>
<dbReference type="GO" id="GO:0008168">
    <property type="term" value="F:methyltransferase activity"/>
    <property type="evidence" value="ECO:0007669"/>
    <property type="project" value="UniProtKB-KW"/>
</dbReference>
<proteinExistence type="predicted"/>
<dbReference type="AlphaFoldDB" id="A0A5R8KIY0"/>
<dbReference type="EMBL" id="VAUV01000002">
    <property type="protein sequence ID" value="TLD72242.1"/>
    <property type="molecule type" value="Genomic_DNA"/>
</dbReference>
<protein>
    <submittedName>
        <fullName evidence="2">Class I SAM-dependent methyltransferase</fullName>
    </submittedName>
</protein>
<organism evidence="2 3">
    <name type="scientific">Phragmitibacter flavus</name>
    <dbReference type="NCBI Taxonomy" id="2576071"/>
    <lineage>
        <taxon>Bacteria</taxon>
        <taxon>Pseudomonadati</taxon>
        <taxon>Verrucomicrobiota</taxon>
        <taxon>Verrucomicrobiia</taxon>
        <taxon>Verrucomicrobiales</taxon>
        <taxon>Verrucomicrobiaceae</taxon>
        <taxon>Phragmitibacter</taxon>
    </lineage>
</organism>
<dbReference type="Gene3D" id="3.40.50.150">
    <property type="entry name" value="Vaccinia Virus protein VP39"/>
    <property type="match status" value="1"/>
</dbReference>
<evidence type="ECO:0000313" key="2">
    <source>
        <dbReference type="EMBL" id="TLD72242.1"/>
    </source>
</evidence>
<sequence length="210" mass="24115">MNFDRIAPHYRWLEGLLAFGQLQRARTFWIREVQSSHRPANILIIGEGNGRFLQVLIKHCPHAHITCVDSSLRMIELAQSRIGKNASRVQWVHANVQHWQADPASFDLIVTHFFFDCFKPDEVASTVDHLAPMVTRNAAWLIADFCAPSPSAIASRSLLALLYAFFKRTADVTNQSISPPDPWLGQHRFHLRQRRHFACGLLHSDWWQQG</sequence>
<dbReference type="Pfam" id="PF13649">
    <property type="entry name" value="Methyltransf_25"/>
    <property type="match status" value="1"/>
</dbReference>
<dbReference type="CDD" id="cd02440">
    <property type="entry name" value="AdoMet_MTases"/>
    <property type="match status" value="1"/>
</dbReference>
<dbReference type="GO" id="GO:0032259">
    <property type="term" value="P:methylation"/>
    <property type="evidence" value="ECO:0007669"/>
    <property type="project" value="UniProtKB-KW"/>
</dbReference>
<reference evidence="2 3" key="1">
    <citation type="submission" date="2019-05" db="EMBL/GenBank/DDBJ databases">
        <title>Verrucobacter flavum gen. nov., sp. nov. a new member of the family Verrucomicrobiaceae.</title>
        <authorList>
            <person name="Szuroczki S."/>
            <person name="Abbaszade G."/>
            <person name="Szabo A."/>
            <person name="Felfoldi T."/>
            <person name="Schumann P."/>
            <person name="Boka K."/>
            <person name="Keki Z."/>
            <person name="Toumi M."/>
            <person name="Toth E."/>
        </authorList>
    </citation>
    <scope>NUCLEOTIDE SEQUENCE [LARGE SCALE GENOMIC DNA]</scope>
    <source>
        <strain evidence="2 3">MG-N-17</strain>
    </source>
</reference>